<evidence type="ECO:0000313" key="1">
    <source>
        <dbReference type="EMBL" id="MFC5629874.1"/>
    </source>
</evidence>
<name>A0ABW0UC25_9BACI</name>
<evidence type="ECO:0000313" key="2">
    <source>
        <dbReference type="Proteomes" id="UP001596143"/>
    </source>
</evidence>
<accession>A0ABW0UC25</accession>
<keyword evidence="2" id="KW-1185">Reference proteome</keyword>
<comment type="caution">
    <text evidence="1">The sequence shown here is derived from an EMBL/GenBank/DDBJ whole genome shotgun (WGS) entry which is preliminary data.</text>
</comment>
<dbReference type="RefSeq" id="WP_270895626.1">
    <property type="nucleotide sequence ID" value="NZ_JBHSPF010000070.1"/>
</dbReference>
<dbReference type="Proteomes" id="UP001596143">
    <property type="component" value="Unassembled WGS sequence"/>
</dbReference>
<gene>
    <name evidence="1" type="ORF">ACFPTR_13555</name>
</gene>
<proteinExistence type="predicted"/>
<organism evidence="1 2">
    <name type="scientific">Aliibacillus thermotolerans</name>
    <dbReference type="NCBI Taxonomy" id="1834418"/>
    <lineage>
        <taxon>Bacteria</taxon>
        <taxon>Bacillati</taxon>
        <taxon>Bacillota</taxon>
        <taxon>Bacilli</taxon>
        <taxon>Bacillales</taxon>
        <taxon>Bacillaceae</taxon>
        <taxon>Aliibacillus</taxon>
    </lineage>
</organism>
<protein>
    <submittedName>
        <fullName evidence="1">Uncharacterized protein</fullName>
    </submittedName>
</protein>
<reference evidence="2" key="1">
    <citation type="journal article" date="2019" name="Int. J. Syst. Evol. Microbiol.">
        <title>The Global Catalogue of Microorganisms (GCM) 10K type strain sequencing project: providing services to taxonomists for standard genome sequencing and annotation.</title>
        <authorList>
            <consortium name="The Broad Institute Genomics Platform"/>
            <consortium name="The Broad Institute Genome Sequencing Center for Infectious Disease"/>
            <person name="Wu L."/>
            <person name="Ma J."/>
        </authorList>
    </citation>
    <scope>NUCLEOTIDE SEQUENCE [LARGE SCALE GENOMIC DNA]</scope>
    <source>
        <strain evidence="2">CGMCC 1.15790</strain>
    </source>
</reference>
<dbReference type="EMBL" id="JBHSPF010000070">
    <property type="protein sequence ID" value="MFC5629874.1"/>
    <property type="molecule type" value="Genomic_DNA"/>
</dbReference>
<sequence>MSIGVISPYAAFTESVKKIAAKWDFPLEIREGALNLGLYNGGVTTGIRR</sequence>